<accession>A0ABU6PRE4</accession>
<evidence type="ECO:0000256" key="1">
    <source>
        <dbReference type="ARBA" id="ARBA00022723"/>
    </source>
</evidence>
<dbReference type="Pfam" id="PF08797">
    <property type="entry name" value="HIRAN"/>
    <property type="match status" value="1"/>
</dbReference>
<evidence type="ECO:0000256" key="5">
    <source>
        <dbReference type="ARBA" id="ARBA00022840"/>
    </source>
</evidence>
<keyword evidence="2" id="KW-0547">Nucleotide-binding</keyword>
<dbReference type="SMART" id="SM00490">
    <property type="entry name" value="HELICc"/>
    <property type="match status" value="1"/>
</dbReference>
<evidence type="ECO:0000256" key="4">
    <source>
        <dbReference type="ARBA" id="ARBA00022806"/>
    </source>
</evidence>
<dbReference type="InterPro" id="IPR027417">
    <property type="entry name" value="P-loop_NTPase"/>
</dbReference>
<dbReference type="PROSITE" id="PS51194">
    <property type="entry name" value="HELICASE_CTER"/>
    <property type="match status" value="1"/>
</dbReference>
<dbReference type="SUPFAM" id="SSF52540">
    <property type="entry name" value="P-loop containing nucleoside triphosphate hydrolases"/>
    <property type="match status" value="1"/>
</dbReference>
<dbReference type="PANTHER" id="PTHR47961:SF6">
    <property type="entry name" value="DNA-DIRECTED DNA POLYMERASE"/>
    <property type="match status" value="1"/>
</dbReference>
<dbReference type="InterPro" id="IPR014001">
    <property type="entry name" value="Helicase_ATP-bd"/>
</dbReference>
<sequence length="1166" mass="135371">MEQVTSIDNLEKLLLRLKSSEEPQTFKRVLENLMIHCINLEVNQKEVSETQLEKSIQAMKNIEKITLYLFSEYNNVLRQHDKDLMEKAMRICALASEKLGDYLNNVSEEKLLSLNSYQITLKQLKSYWRAAVAYTISKNPPNAFVVAKKYSNILEQALLANKLSNDMRDIYRFSYYLLSRHFINDIQTQIDDKNLVEVFTHLRSFMLSGSYPNAERANTALHEYIESKLAEYQTDAVWHLKYLASCIETIINNSVWTNLSDIFSSTYLQQLIKSKPSVLELWPNQLDVINNPEGFLRNNNIKRTMINFPTSGGKSLLAEFAVIKELENDITKKCFYIVPTNALVYEVTKRFRERFRRLGYKVSSSISGYEPDFVFGSYTEDNVIVTTPEKLDTIIRKNFSDGVLDSTSLIIFDEFHKIQDRERGWLIEGSISFLISHEIYSNIKLLLLSAIIDNGSSVMEWVDGEEKCSSHIPNDWRPTIKLKGIANYDYEKKGGRWITVSQQDNEYKEGYKSYKATARINYKLGDSIRSLPLFQFARHHYISNNKLARTVNIKSENFIMGVAQKLKNLGGSLIFFHTKDDCEKFVRNYEPLFPERMKISPELEHLIKYIEKRLGSEHLLTVGINKGIVYHHGSLPIDIRESLEDYYLKGFIKIMVCTTTLVEGVNFPIQNFIHTGRTYEGQKTLSSGDFKNIAGRAGRAYQSTFGQIIYINFYKNIIEEHLNYEDYSNNVSSSLVNDDELFAALDKLEELEGEMQTTQLLELTSQPFAKSLLLFYNTFSPHDEDIDSILHKTLFSYQNKEGKVEKLTTFTKKLYYFFDTQSPIDLRKIQESGLSVVSYRIVQQLSLKVIENYSRLNGVIASVSGLIDPILYTQILSLKESKRFIVKRSTAASSEVDVDDYGLFIDWIETGKSLKELSEEYFQNVEETYRMTRVVEYVRDMFEFKLPWVIGTMCSVVMETTGNNQIFMFLPLYIKYGVNHSVEVNLFKLGFNSRETVKGVSKHLLENTGYRSLDELRDFLKEVEPLLFLDDSTESNITPLEIRKLVSLTNNYRDITNVFREYGSVDFNIAGTKYYLSEYLEKEQILKELEEKVQLELRAEKNNFYDENAVEILYQGYKLGYVPRQYNEEVSYYLDLSYKYSLNVVGVNIKGRSKYIEVGVRLYFEL</sequence>
<evidence type="ECO:0000313" key="9">
    <source>
        <dbReference type="Proteomes" id="UP001343257"/>
    </source>
</evidence>
<keyword evidence="1" id="KW-0479">Metal-binding</keyword>
<dbReference type="GO" id="GO:0004386">
    <property type="term" value="F:helicase activity"/>
    <property type="evidence" value="ECO:0007669"/>
    <property type="project" value="UniProtKB-KW"/>
</dbReference>
<dbReference type="PANTHER" id="PTHR47961">
    <property type="entry name" value="DNA POLYMERASE THETA, PUTATIVE (AFU_ORTHOLOGUE AFUA_1G05260)-RELATED"/>
    <property type="match status" value="1"/>
</dbReference>
<keyword evidence="3" id="KW-0378">Hydrolase</keyword>
<evidence type="ECO:0000259" key="6">
    <source>
        <dbReference type="PROSITE" id="PS51192"/>
    </source>
</evidence>
<dbReference type="SMART" id="SM00910">
    <property type="entry name" value="HIRAN"/>
    <property type="match status" value="1"/>
</dbReference>
<feature type="domain" description="Helicase ATP-binding" evidence="6">
    <location>
        <begin position="295"/>
        <end position="470"/>
    </location>
</feature>
<dbReference type="Proteomes" id="UP001343257">
    <property type="component" value="Unassembled WGS sequence"/>
</dbReference>
<dbReference type="RefSeq" id="WP_328277145.1">
    <property type="nucleotide sequence ID" value="NZ_JARTLD010000024.1"/>
</dbReference>
<dbReference type="InterPro" id="IPR014905">
    <property type="entry name" value="HIRAN"/>
</dbReference>
<evidence type="ECO:0000259" key="7">
    <source>
        <dbReference type="PROSITE" id="PS51194"/>
    </source>
</evidence>
<evidence type="ECO:0000313" key="8">
    <source>
        <dbReference type="EMBL" id="MED5017440.1"/>
    </source>
</evidence>
<keyword evidence="9" id="KW-1185">Reference proteome</keyword>
<keyword evidence="4 8" id="KW-0347">Helicase</keyword>
<dbReference type="Gene3D" id="3.30.70.2330">
    <property type="match status" value="1"/>
</dbReference>
<dbReference type="SMART" id="SM00487">
    <property type="entry name" value="DEXDc"/>
    <property type="match status" value="1"/>
</dbReference>
<dbReference type="InterPro" id="IPR011545">
    <property type="entry name" value="DEAD/DEAH_box_helicase_dom"/>
</dbReference>
<feature type="domain" description="Helicase C-terminal" evidence="7">
    <location>
        <begin position="561"/>
        <end position="749"/>
    </location>
</feature>
<dbReference type="Gene3D" id="3.40.50.300">
    <property type="entry name" value="P-loop containing nucleotide triphosphate hydrolases"/>
    <property type="match status" value="2"/>
</dbReference>
<dbReference type="EMBL" id="JARTLD010000024">
    <property type="protein sequence ID" value="MED5017440.1"/>
    <property type="molecule type" value="Genomic_DNA"/>
</dbReference>
<dbReference type="Pfam" id="PF00270">
    <property type="entry name" value="DEAD"/>
    <property type="match status" value="1"/>
</dbReference>
<dbReference type="InterPro" id="IPR050474">
    <property type="entry name" value="Hel308_SKI2-like"/>
</dbReference>
<name>A0ABU6PRE4_9BACL</name>
<evidence type="ECO:0000256" key="3">
    <source>
        <dbReference type="ARBA" id="ARBA00022801"/>
    </source>
</evidence>
<evidence type="ECO:0000256" key="2">
    <source>
        <dbReference type="ARBA" id="ARBA00022741"/>
    </source>
</evidence>
<organism evidence="8 9">
    <name type="scientific">Paenibacillus chibensis</name>
    <dbReference type="NCBI Taxonomy" id="59846"/>
    <lineage>
        <taxon>Bacteria</taxon>
        <taxon>Bacillati</taxon>
        <taxon>Bacillota</taxon>
        <taxon>Bacilli</taxon>
        <taxon>Bacillales</taxon>
        <taxon>Paenibacillaceae</taxon>
        <taxon>Paenibacillus</taxon>
    </lineage>
</organism>
<gene>
    <name evidence="8" type="ORF">P9847_08970</name>
</gene>
<dbReference type="PROSITE" id="PS51192">
    <property type="entry name" value="HELICASE_ATP_BIND_1"/>
    <property type="match status" value="1"/>
</dbReference>
<protein>
    <submittedName>
        <fullName evidence="8">DEAD/DEAH box helicase</fullName>
    </submittedName>
</protein>
<comment type="caution">
    <text evidence="8">The sequence shown here is derived from an EMBL/GenBank/DDBJ whole genome shotgun (WGS) entry which is preliminary data.</text>
</comment>
<dbReference type="InterPro" id="IPR001650">
    <property type="entry name" value="Helicase_C-like"/>
</dbReference>
<keyword evidence="5" id="KW-0067">ATP-binding</keyword>
<proteinExistence type="predicted"/>
<reference evidence="8 9" key="1">
    <citation type="submission" date="2023-03" db="EMBL/GenBank/DDBJ databases">
        <title>Bacillus Genome Sequencing.</title>
        <authorList>
            <person name="Dunlap C."/>
        </authorList>
    </citation>
    <scope>NUCLEOTIDE SEQUENCE [LARGE SCALE GENOMIC DNA]</scope>
    <source>
        <strain evidence="8 9">NRS-52</strain>
    </source>
</reference>